<sequence length="68" mass="8102">MKLRKERVEWLLSLVINHDMQEIDEKFYELLPEEKQFDSNSDDDSTNHPYDVDWSIYDSLQPTVKAGV</sequence>
<dbReference type="EMBL" id="JACOOL010000019">
    <property type="protein sequence ID" value="MBC5638701.1"/>
    <property type="molecule type" value="Genomic_DNA"/>
</dbReference>
<keyword evidence="2" id="KW-1185">Reference proteome</keyword>
<dbReference type="RefSeq" id="WP_186871396.1">
    <property type="nucleotide sequence ID" value="NZ_JACOOL010000019.1"/>
</dbReference>
<name>A0A923L8X8_9BACI</name>
<organism evidence="1 2">
    <name type="scientific">Ornithinibacillus hominis</name>
    <dbReference type="NCBI Taxonomy" id="2763055"/>
    <lineage>
        <taxon>Bacteria</taxon>
        <taxon>Bacillati</taxon>
        <taxon>Bacillota</taxon>
        <taxon>Bacilli</taxon>
        <taxon>Bacillales</taxon>
        <taxon>Bacillaceae</taxon>
        <taxon>Ornithinibacillus</taxon>
    </lineage>
</organism>
<accession>A0A923L8X8</accession>
<evidence type="ECO:0000313" key="2">
    <source>
        <dbReference type="Proteomes" id="UP000637359"/>
    </source>
</evidence>
<proteinExistence type="predicted"/>
<protein>
    <submittedName>
        <fullName evidence="1">Uncharacterized protein</fullName>
    </submittedName>
</protein>
<dbReference type="Proteomes" id="UP000637359">
    <property type="component" value="Unassembled WGS sequence"/>
</dbReference>
<dbReference type="AlphaFoldDB" id="A0A923L8X8"/>
<reference evidence="1" key="1">
    <citation type="submission" date="2020-08" db="EMBL/GenBank/DDBJ databases">
        <title>Genome public.</title>
        <authorList>
            <person name="Liu C."/>
            <person name="Sun Q."/>
        </authorList>
    </citation>
    <scope>NUCLEOTIDE SEQUENCE</scope>
    <source>
        <strain evidence="1">BX22</strain>
    </source>
</reference>
<gene>
    <name evidence="1" type="ORF">H8S33_18165</name>
</gene>
<evidence type="ECO:0000313" key="1">
    <source>
        <dbReference type="EMBL" id="MBC5638701.1"/>
    </source>
</evidence>
<comment type="caution">
    <text evidence="1">The sequence shown here is derived from an EMBL/GenBank/DDBJ whole genome shotgun (WGS) entry which is preliminary data.</text>
</comment>